<dbReference type="Gene3D" id="3.30.190.20">
    <property type="match status" value="1"/>
</dbReference>
<evidence type="ECO:0000313" key="12">
    <source>
        <dbReference type="EMBL" id="KIS70432.1"/>
    </source>
</evidence>
<evidence type="ECO:0000256" key="9">
    <source>
        <dbReference type="ARBA" id="ARBA00061550"/>
    </source>
</evidence>
<keyword evidence="13" id="KW-1185">Reference proteome</keyword>
<dbReference type="SUPFAM" id="SSF56808">
    <property type="entry name" value="Ribosomal protein L1"/>
    <property type="match status" value="1"/>
</dbReference>
<dbReference type="EMBL" id="CM003142">
    <property type="protein sequence ID" value="KIS70432.1"/>
    <property type="molecule type" value="Genomic_DNA"/>
</dbReference>
<evidence type="ECO:0000313" key="13">
    <source>
        <dbReference type="Proteomes" id="UP000000561"/>
    </source>
</evidence>
<protein>
    <recommendedName>
        <fullName evidence="10">Ribosomal L1 domain-containing protein 1</fullName>
    </recommendedName>
</protein>
<dbReference type="FunCoup" id="A0A0D1CAV6">
    <property type="interactions" value="526"/>
</dbReference>
<gene>
    <name evidence="12" type="ORF">UMAG_01608</name>
</gene>
<evidence type="ECO:0000256" key="5">
    <source>
        <dbReference type="ARBA" id="ARBA00022990"/>
    </source>
</evidence>
<reference evidence="12 13" key="1">
    <citation type="journal article" date="2006" name="Nature">
        <title>Insights from the genome of the biotrophic fungal plant pathogen Ustilago maydis.</title>
        <authorList>
            <person name="Kamper J."/>
            <person name="Kahmann R."/>
            <person name="Bolker M."/>
            <person name="Ma L.J."/>
            <person name="Brefort T."/>
            <person name="Saville B.J."/>
            <person name="Banuett F."/>
            <person name="Kronstad J.W."/>
            <person name="Gold S.E."/>
            <person name="Muller O."/>
            <person name="Perlin M.H."/>
            <person name="Wosten H.A."/>
            <person name="de Vries R."/>
            <person name="Ruiz-Herrera J."/>
            <person name="Reynaga-Pena C.G."/>
            <person name="Snetselaar K."/>
            <person name="McCann M."/>
            <person name="Perez-Martin J."/>
            <person name="Feldbrugge M."/>
            <person name="Basse C.W."/>
            <person name="Steinberg G."/>
            <person name="Ibeas J.I."/>
            <person name="Holloman W."/>
            <person name="Guzman P."/>
            <person name="Farman M."/>
            <person name="Stajich J.E."/>
            <person name="Sentandreu R."/>
            <person name="Gonzalez-Prieto J.M."/>
            <person name="Kennell J.C."/>
            <person name="Molina L."/>
            <person name="Schirawski J."/>
            <person name="Mendoza-Mendoza A."/>
            <person name="Greilinger D."/>
            <person name="Munch K."/>
            <person name="Rossel N."/>
            <person name="Scherer M."/>
            <person name="Vranes M."/>
            <person name="Ladendorf O."/>
            <person name="Vincon V."/>
            <person name="Fuchs U."/>
            <person name="Sandrock B."/>
            <person name="Meng S."/>
            <person name="Ho E.C."/>
            <person name="Cahill M.J."/>
            <person name="Boyce K.J."/>
            <person name="Klose J."/>
            <person name="Klosterman S.J."/>
            <person name="Deelstra H.J."/>
            <person name="Ortiz-Castellanos L."/>
            <person name="Li W."/>
            <person name="Sanchez-Alonso P."/>
            <person name="Schreier P.H."/>
            <person name="Hauser-Hahn I."/>
            <person name="Vaupel M."/>
            <person name="Koopmann E."/>
            <person name="Friedrich G."/>
            <person name="Voss H."/>
            <person name="Schluter T."/>
            <person name="Margolis J."/>
            <person name="Platt D."/>
            <person name="Swimmer C."/>
            <person name="Gnirke A."/>
            <person name="Chen F."/>
            <person name="Vysotskaia V."/>
            <person name="Mannhaupt G."/>
            <person name="Guldener U."/>
            <person name="Munsterkotter M."/>
            <person name="Haase D."/>
            <person name="Oesterheld M."/>
            <person name="Mewes H.W."/>
            <person name="Mauceli E.W."/>
            <person name="DeCaprio D."/>
            <person name="Wade C.M."/>
            <person name="Butler J."/>
            <person name="Young S."/>
            <person name="Jaffe D.B."/>
            <person name="Calvo S."/>
            <person name="Nusbaum C."/>
            <person name="Galagan J."/>
            <person name="Birren B.W."/>
        </authorList>
    </citation>
    <scope>NUCLEOTIDE SEQUENCE [LARGE SCALE GENOMIC DNA]</scope>
    <source>
        <strain evidence="13">DSM 14603 / FGSC 9021 / UM521</strain>
    </source>
</reference>
<dbReference type="GeneID" id="23562553"/>
<dbReference type="OrthoDB" id="10251727at2759"/>
<dbReference type="OMA" id="PQRAYKN"/>
<comment type="subcellular location">
    <subcellularLocation>
        <location evidence="1">Nucleus</location>
        <location evidence="1">Nucleolus</location>
    </subcellularLocation>
</comment>
<evidence type="ECO:0000256" key="4">
    <source>
        <dbReference type="ARBA" id="ARBA00022843"/>
    </source>
</evidence>
<evidence type="ECO:0000256" key="1">
    <source>
        <dbReference type="ARBA" id="ARBA00004604"/>
    </source>
</evidence>
<dbReference type="InParanoid" id="A0A0D1CAV6"/>
<keyword evidence="4" id="KW-0832">Ubl conjugation</keyword>
<organism evidence="12 13">
    <name type="scientific">Mycosarcoma maydis</name>
    <name type="common">Corn smut fungus</name>
    <name type="synonym">Ustilago maydis</name>
    <dbReference type="NCBI Taxonomy" id="5270"/>
    <lineage>
        <taxon>Eukaryota</taxon>
        <taxon>Fungi</taxon>
        <taxon>Dikarya</taxon>
        <taxon>Basidiomycota</taxon>
        <taxon>Ustilaginomycotina</taxon>
        <taxon>Ustilaginomycetes</taxon>
        <taxon>Ustilaginales</taxon>
        <taxon>Ustilaginaceae</taxon>
        <taxon>Mycosarcoma</taxon>
    </lineage>
</organism>
<dbReference type="GO" id="GO:0005730">
    <property type="term" value="C:nucleolus"/>
    <property type="evidence" value="ECO:0000318"/>
    <property type="project" value="GO_Central"/>
</dbReference>
<comment type="similarity">
    <text evidence="9">Belongs to the universal ribosomal protein uL1 family. Highly divergent.</text>
</comment>
<dbReference type="VEuPathDB" id="FungiDB:UMAG_01608"/>
<evidence type="ECO:0000256" key="3">
    <source>
        <dbReference type="ARBA" id="ARBA00022553"/>
    </source>
</evidence>
<dbReference type="FunFam" id="3.40.50.790:FF:000004">
    <property type="entry name" value="Ribosomal L1 domain-containing 1-like 1"/>
    <property type="match status" value="1"/>
</dbReference>
<dbReference type="STRING" id="237631.A0A0D1CAV6"/>
<accession>A0A0D1CAV6</accession>
<evidence type="ECO:0000256" key="2">
    <source>
        <dbReference type="ARBA" id="ARBA00022499"/>
    </source>
</evidence>
<dbReference type="Proteomes" id="UP000000561">
    <property type="component" value="Chromosome 3"/>
</dbReference>
<feature type="compositionally biased region" description="Low complexity" evidence="11">
    <location>
        <begin position="345"/>
        <end position="357"/>
    </location>
</feature>
<dbReference type="GO" id="GO:0003723">
    <property type="term" value="F:RNA binding"/>
    <property type="evidence" value="ECO:0000318"/>
    <property type="project" value="GO_Central"/>
</dbReference>
<keyword evidence="5" id="KW-0007">Acetylation</keyword>
<dbReference type="KEGG" id="uma:UMAG_01608"/>
<dbReference type="InterPro" id="IPR023674">
    <property type="entry name" value="Ribosomal_uL1-like"/>
</dbReference>
<dbReference type="RefSeq" id="XP_011387606.1">
    <property type="nucleotide sequence ID" value="XM_011389304.1"/>
</dbReference>
<feature type="compositionally biased region" description="Low complexity" evidence="11">
    <location>
        <begin position="367"/>
        <end position="383"/>
    </location>
</feature>
<dbReference type="Pfam" id="PF00687">
    <property type="entry name" value="Ribosomal_L1"/>
    <property type="match status" value="1"/>
</dbReference>
<keyword evidence="2" id="KW-1017">Isopeptide bond</keyword>
<dbReference type="InterPro" id="IPR016095">
    <property type="entry name" value="Ribosomal_uL1_3-a/b-sand"/>
</dbReference>
<dbReference type="AlphaFoldDB" id="A0A0D1CAV6"/>
<dbReference type="eggNOG" id="KOG1685">
    <property type="taxonomic scope" value="Eukaryota"/>
</dbReference>
<dbReference type="InterPro" id="IPR028364">
    <property type="entry name" value="Ribosomal_uL1/biogenesis"/>
</dbReference>
<comment type="function">
    <text evidence="8">Regulates cellular senescence through inhibition of PTEN translation. Acts as a pro-apoptotic regulator in response to DNA damage.</text>
</comment>
<feature type="compositionally biased region" description="Polar residues" evidence="11">
    <location>
        <begin position="318"/>
        <end position="328"/>
    </location>
</feature>
<keyword evidence="7" id="KW-0539">Nucleus</keyword>
<evidence type="ECO:0000256" key="7">
    <source>
        <dbReference type="ARBA" id="ARBA00023242"/>
    </source>
</evidence>
<sequence length="392" mass="41869">MPSKTKSRTSASAATEKPIVATASSSQIGVSNSNLDSEQVLKAFRALSAHVARRNASSATGSSLPLDGPSGALRDASNTVYLQLTLSTLSPTSHIKPVRINLPHALHTPGEVSTCLLVKDPQREYKDRLVAEKIRCISRVVGVTKLKGKFKPYDARRALVQDHDIFLADSRIVPNLANLCGKVFFDARKNPITVNLTKKSEALKKELESAIQATTFLQNKGSCSTIKIGYMHKHSPEQLTQNLMAAMPAVLSRVKGGWENVNNVDVKTGNSAALPVWNKKLGVKTHVTPSNERLVDETSQPSIPAEHKHDLSAETPVKKSNSLVNKGQHTWPPTSSPSPRKTRGAAAAAAAAAAAKANLTIANDAVATPTKSAKSTPKKPTSSVGRSARKPK</sequence>
<evidence type="ECO:0000256" key="11">
    <source>
        <dbReference type="SAM" id="MobiDB-lite"/>
    </source>
</evidence>
<name>A0A0D1CAV6_MYCMD</name>
<feature type="region of interest" description="Disordered" evidence="11">
    <location>
        <begin position="288"/>
        <end position="392"/>
    </location>
</feature>
<keyword evidence="6" id="KW-0175">Coiled coil</keyword>
<feature type="compositionally biased region" description="Polar residues" evidence="11">
    <location>
        <begin position="288"/>
        <end position="302"/>
    </location>
</feature>
<evidence type="ECO:0000256" key="6">
    <source>
        <dbReference type="ARBA" id="ARBA00023054"/>
    </source>
</evidence>
<keyword evidence="3" id="KW-0597">Phosphoprotein</keyword>
<evidence type="ECO:0000256" key="10">
    <source>
        <dbReference type="ARBA" id="ARBA00070787"/>
    </source>
</evidence>
<evidence type="ECO:0000256" key="8">
    <source>
        <dbReference type="ARBA" id="ARBA00054167"/>
    </source>
</evidence>
<dbReference type="Gene3D" id="3.40.50.790">
    <property type="match status" value="1"/>
</dbReference>
<proteinExistence type="inferred from homology"/>